<organism evidence="1 2">
    <name type="scientific">Archangium gephyra</name>
    <dbReference type="NCBI Taxonomy" id="48"/>
    <lineage>
        <taxon>Bacteria</taxon>
        <taxon>Pseudomonadati</taxon>
        <taxon>Myxococcota</taxon>
        <taxon>Myxococcia</taxon>
        <taxon>Myxococcales</taxon>
        <taxon>Cystobacterineae</taxon>
        <taxon>Archangiaceae</taxon>
        <taxon>Archangium</taxon>
    </lineage>
</organism>
<dbReference type="AlphaFoldDB" id="A0A2W5V5N1"/>
<gene>
    <name evidence="1" type="ORF">DI536_05740</name>
</gene>
<name>A0A2W5V5N1_9BACT</name>
<evidence type="ECO:0000313" key="1">
    <source>
        <dbReference type="EMBL" id="PZR16658.1"/>
    </source>
</evidence>
<evidence type="ECO:0000313" key="2">
    <source>
        <dbReference type="Proteomes" id="UP000249061"/>
    </source>
</evidence>
<reference evidence="1 2" key="1">
    <citation type="submission" date="2017-08" db="EMBL/GenBank/DDBJ databases">
        <title>Infants hospitalized years apart are colonized by the same room-sourced microbial strains.</title>
        <authorList>
            <person name="Brooks B."/>
            <person name="Olm M.R."/>
            <person name="Firek B.A."/>
            <person name="Baker R."/>
            <person name="Thomas B.C."/>
            <person name="Morowitz M.J."/>
            <person name="Banfield J.F."/>
        </authorList>
    </citation>
    <scope>NUCLEOTIDE SEQUENCE [LARGE SCALE GENOMIC DNA]</scope>
    <source>
        <strain evidence="1">S2_003_000_R2_14</strain>
    </source>
</reference>
<sequence>MTCDIHQGDQDPNFISPAHADWARYLDFDTHLGVMSARANAPSSFIQAMATPGHWNLNEQALQRARAEVMRTEREIVVRERATQRRPTAEVLRERIAVHQSDPQPFQTAVLSFLRGWLTRQP</sequence>
<proteinExistence type="predicted"/>
<dbReference type="Proteomes" id="UP000249061">
    <property type="component" value="Unassembled WGS sequence"/>
</dbReference>
<protein>
    <submittedName>
        <fullName evidence="1">Uncharacterized protein</fullName>
    </submittedName>
</protein>
<comment type="caution">
    <text evidence="1">The sequence shown here is derived from an EMBL/GenBank/DDBJ whole genome shotgun (WGS) entry which is preliminary data.</text>
</comment>
<dbReference type="EMBL" id="QFQP01000003">
    <property type="protein sequence ID" value="PZR16658.1"/>
    <property type="molecule type" value="Genomic_DNA"/>
</dbReference>
<accession>A0A2W5V5N1</accession>